<evidence type="ECO:0000256" key="4">
    <source>
        <dbReference type="ARBA" id="ARBA00022552"/>
    </source>
</evidence>
<dbReference type="CDD" id="cd18084">
    <property type="entry name" value="RsmE-like"/>
    <property type="match status" value="1"/>
</dbReference>
<dbReference type="PIRSF" id="PIRSF015601">
    <property type="entry name" value="MTase_slr0722"/>
    <property type="match status" value="1"/>
</dbReference>
<evidence type="ECO:0000256" key="1">
    <source>
        <dbReference type="ARBA" id="ARBA00004496"/>
    </source>
</evidence>
<comment type="function">
    <text evidence="8 10">Specifically methylates the N3 position of the uracil ring of uridine 1498 (m3U1498) in 16S rRNA. Acts on the fully assembled 30S ribosomal subunit.</text>
</comment>
<evidence type="ECO:0000256" key="3">
    <source>
        <dbReference type="ARBA" id="ARBA00022490"/>
    </source>
</evidence>
<keyword evidence="7 10" id="KW-0949">S-adenosyl-L-methionine</keyword>
<organism evidence="12 13">
    <name type="scientific">Pseudodesulfovibrio sediminis</name>
    <dbReference type="NCBI Taxonomy" id="2810563"/>
    <lineage>
        <taxon>Bacteria</taxon>
        <taxon>Pseudomonadati</taxon>
        <taxon>Thermodesulfobacteriota</taxon>
        <taxon>Desulfovibrionia</taxon>
        <taxon>Desulfovibrionales</taxon>
        <taxon>Desulfovibrionaceae</taxon>
    </lineage>
</organism>
<feature type="domain" description="Ribosomal RNA small subunit methyltransferase E methyltransferase" evidence="11">
    <location>
        <begin position="51"/>
        <end position="207"/>
    </location>
</feature>
<dbReference type="GO" id="GO:0008168">
    <property type="term" value="F:methyltransferase activity"/>
    <property type="evidence" value="ECO:0007669"/>
    <property type="project" value="UniProtKB-KW"/>
</dbReference>
<keyword evidence="3 10" id="KW-0963">Cytoplasm</keyword>
<dbReference type="Proteomes" id="UP001053296">
    <property type="component" value="Chromosome"/>
</dbReference>
<keyword evidence="4 10" id="KW-0698">rRNA processing</keyword>
<evidence type="ECO:0000256" key="10">
    <source>
        <dbReference type="PIRNR" id="PIRNR015601"/>
    </source>
</evidence>
<dbReference type="Gene3D" id="3.40.1280.10">
    <property type="match status" value="1"/>
</dbReference>
<dbReference type="EC" id="2.1.1.193" evidence="10"/>
<dbReference type="NCBIfam" id="TIGR00046">
    <property type="entry name" value="RsmE family RNA methyltransferase"/>
    <property type="match status" value="1"/>
</dbReference>
<accession>A0ABM7P2W4</accession>
<dbReference type="Pfam" id="PF04452">
    <property type="entry name" value="Methyltrans_RNA"/>
    <property type="match status" value="1"/>
</dbReference>
<dbReference type="PANTHER" id="PTHR30027:SF3">
    <property type="entry name" value="16S RRNA (URACIL(1498)-N(3))-METHYLTRANSFERASE"/>
    <property type="match status" value="1"/>
</dbReference>
<dbReference type="PANTHER" id="PTHR30027">
    <property type="entry name" value="RIBOSOMAL RNA SMALL SUBUNIT METHYLTRANSFERASE E"/>
    <property type="match status" value="1"/>
</dbReference>
<protein>
    <recommendedName>
        <fullName evidence="10">Ribosomal RNA small subunit methyltransferase E</fullName>
        <ecNumber evidence="10">2.1.1.193</ecNumber>
    </recommendedName>
</protein>
<dbReference type="InterPro" id="IPR029028">
    <property type="entry name" value="Alpha/beta_knot_MTases"/>
</dbReference>
<evidence type="ECO:0000256" key="5">
    <source>
        <dbReference type="ARBA" id="ARBA00022603"/>
    </source>
</evidence>
<comment type="catalytic activity">
    <reaction evidence="9 10">
        <text>uridine(1498) in 16S rRNA + S-adenosyl-L-methionine = N(3)-methyluridine(1498) in 16S rRNA + S-adenosyl-L-homocysteine + H(+)</text>
        <dbReference type="Rhea" id="RHEA:42920"/>
        <dbReference type="Rhea" id="RHEA-COMP:10283"/>
        <dbReference type="Rhea" id="RHEA-COMP:10284"/>
        <dbReference type="ChEBI" id="CHEBI:15378"/>
        <dbReference type="ChEBI" id="CHEBI:57856"/>
        <dbReference type="ChEBI" id="CHEBI:59789"/>
        <dbReference type="ChEBI" id="CHEBI:65315"/>
        <dbReference type="ChEBI" id="CHEBI:74502"/>
        <dbReference type="EC" id="2.1.1.193"/>
    </reaction>
</comment>
<dbReference type="InterPro" id="IPR006700">
    <property type="entry name" value="RsmE"/>
</dbReference>
<evidence type="ECO:0000256" key="6">
    <source>
        <dbReference type="ARBA" id="ARBA00022679"/>
    </source>
</evidence>
<gene>
    <name evidence="12" type="ORF">PSDVSF_04260</name>
</gene>
<dbReference type="EMBL" id="AP024485">
    <property type="protein sequence ID" value="BCS87184.1"/>
    <property type="molecule type" value="Genomic_DNA"/>
</dbReference>
<reference evidence="12" key="1">
    <citation type="journal article" date="2022" name="Arch. Microbiol.">
        <title>Pseudodesulfovibrio sediminis sp. nov., a mesophilic and neutrophilic sulfate-reducing bacterium isolated from sediment of a brackish lake.</title>
        <authorList>
            <person name="Takahashi A."/>
            <person name="Kojima H."/>
            <person name="Watanabe M."/>
            <person name="Fukui M."/>
        </authorList>
    </citation>
    <scope>NUCLEOTIDE SEQUENCE</scope>
    <source>
        <strain evidence="12">SF6</strain>
    </source>
</reference>
<sequence>MGTVLRTEKNQTVRLFDGQGRTGLFVVIDFGRNKAVLQATELAEHPAPATGLTLAIGWGKSKRRNYLFEKTVELQGNGIVFWQAKRSQGRVPDQIKATWSDKCIQAAKQCGSVYLPELKTSVGGVAALVQLADAFDHCYIAWESDQISSPLSPFMLSKGRSLVVIGPEGGFDDAEAEKLIQASFKAVTLGRSILRWETAATYCLSLAMFGGQEV</sequence>
<keyword evidence="5 10" id="KW-0489">Methyltransferase</keyword>
<evidence type="ECO:0000313" key="12">
    <source>
        <dbReference type="EMBL" id="BCS87184.1"/>
    </source>
</evidence>
<name>A0ABM7P2W4_9BACT</name>
<proteinExistence type="inferred from homology"/>
<dbReference type="InterPro" id="IPR029026">
    <property type="entry name" value="tRNA_m1G_MTases_N"/>
</dbReference>
<evidence type="ECO:0000313" key="13">
    <source>
        <dbReference type="Proteomes" id="UP001053296"/>
    </source>
</evidence>
<keyword evidence="6 10" id="KW-0808">Transferase</keyword>
<dbReference type="SUPFAM" id="SSF75217">
    <property type="entry name" value="alpha/beta knot"/>
    <property type="match status" value="1"/>
</dbReference>
<evidence type="ECO:0000256" key="8">
    <source>
        <dbReference type="ARBA" id="ARBA00025699"/>
    </source>
</evidence>
<keyword evidence="13" id="KW-1185">Reference proteome</keyword>
<evidence type="ECO:0000256" key="7">
    <source>
        <dbReference type="ARBA" id="ARBA00022691"/>
    </source>
</evidence>
<comment type="subcellular location">
    <subcellularLocation>
        <location evidence="1 10">Cytoplasm</location>
    </subcellularLocation>
</comment>
<dbReference type="InterPro" id="IPR046886">
    <property type="entry name" value="RsmE_MTase_dom"/>
</dbReference>
<comment type="similarity">
    <text evidence="2 10">Belongs to the RNA methyltransferase RsmE family.</text>
</comment>
<evidence type="ECO:0000259" key="11">
    <source>
        <dbReference type="Pfam" id="PF04452"/>
    </source>
</evidence>
<evidence type="ECO:0000256" key="9">
    <source>
        <dbReference type="ARBA" id="ARBA00047944"/>
    </source>
</evidence>
<evidence type="ECO:0000256" key="2">
    <source>
        <dbReference type="ARBA" id="ARBA00005528"/>
    </source>
</evidence>
<dbReference type="GO" id="GO:0032259">
    <property type="term" value="P:methylation"/>
    <property type="evidence" value="ECO:0007669"/>
    <property type="project" value="UniProtKB-KW"/>
</dbReference>